<accession>K9X463</accession>
<dbReference type="HOGENOM" id="CLU_2057519_0_0_3"/>
<dbReference type="EMBL" id="CP003642">
    <property type="protein sequence ID" value="AFZ27445.1"/>
    <property type="molecule type" value="Genomic_DNA"/>
</dbReference>
<dbReference type="STRING" id="56107.Cylst_5429"/>
<evidence type="ECO:0000313" key="1">
    <source>
        <dbReference type="EMBL" id="AFZ27445.1"/>
    </source>
</evidence>
<name>K9X463_9NOST</name>
<reference evidence="1 2" key="1">
    <citation type="submission" date="2012-06" db="EMBL/GenBank/DDBJ databases">
        <title>Finished chromosome of genome of Cylindrospermum stagnale PCC 7417.</title>
        <authorList>
            <consortium name="US DOE Joint Genome Institute"/>
            <person name="Gugger M."/>
            <person name="Coursin T."/>
            <person name="Rippka R."/>
            <person name="Tandeau De Marsac N."/>
            <person name="Huntemann M."/>
            <person name="Wei C.-L."/>
            <person name="Han J."/>
            <person name="Detter J.C."/>
            <person name="Han C."/>
            <person name="Tapia R."/>
            <person name="Chen A."/>
            <person name="Kyrpides N."/>
            <person name="Mavromatis K."/>
            <person name="Markowitz V."/>
            <person name="Szeto E."/>
            <person name="Ivanova N."/>
            <person name="Pagani I."/>
            <person name="Pati A."/>
            <person name="Goodwin L."/>
            <person name="Nordberg H.P."/>
            <person name="Cantor M.N."/>
            <person name="Hua S.X."/>
            <person name="Woyke T."/>
            <person name="Kerfeld C.A."/>
        </authorList>
    </citation>
    <scope>NUCLEOTIDE SEQUENCE [LARGE SCALE GENOMIC DNA]</scope>
    <source>
        <strain evidence="1 2">PCC 7417</strain>
    </source>
</reference>
<dbReference type="KEGG" id="csg:Cylst_5429"/>
<gene>
    <name evidence="1" type="ORF">Cylst_5429</name>
</gene>
<organism evidence="1 2">
    <name type="scientific">Cylindrospermum stagnale PCC 7417</name>
    <dbReference type="NCBI Taxonomy" id="56107"/>
    <lineage>
        <taxon>Bacteria</taxon>
        <taxon>Bacillati</taxon>
        <taxon>Cyanobacteriota</taxon>
        <taxon>Cyanophyceae</taxon>
        <taxon>Nostocales</taxon>
        <taxon>Nostocaceae</taxon>
        <taxon>Cylindrospermum</taxon>
    </lineage>
</organism>
<sequence length="119" mass="13553">MLRVKIGLLQEKSVIEFIVIVESGADARTATKLAERVLIEKVDWLEDDTLQYYFQWTGLEEGTQYSRWDKIELIVESFKSSGLKVPKYRGHHSNGVPLKADGATSRKVLKCNLSYFVTA</sequence>
<dbReference type="Proteomes" id="UP000010475">
    <property type="component" value="Chromosome"/>
</dbReference>
<dbReference type="AlphaFoldDB" id="K9X463"/>
<evidence type="ECO:0000313" key="2">
    <source>
        <dbReference type="Proteomes" id="UP000010475"/>
    </source>
</evidence>
<keyword evidence="2" id="KW-1185">Reference proteome</keyword>
<proteinExistence type="predicted"/>
<protein>
    <submittedName>
        <fullName evidence="1">Uncharacterized protein</fullName>
    </submittedName>
</protein>